<feature type="compositionally biased region" description="Polar residues" evidence="6">
    <location>
        <begin position="23"/>
        <end position="33"/>
    </location>
</feature>
<evidence type="ECO:0000313" key="8">
    <source>
        <dbReference type="EnsemblMetazoa" id="ACUA023028-PA"/>
    </source>
</evidence>
<evidence type="ECO:0000256" key="4">
    <source>
        <dbReference type="ARBA" id="ARBA00022833"/>
    </source>
</evidence>
<dbReference type="AlphaFoldDB" id="A0A182MP91"/>
<dbReference type="Gene3D" id="3.30.160.60">
    <property type="entry name" value="Classic Zinc Finger"/>
    <property type="match status" value="2"/>
</dbReference>
<keyword evidence="3 5" id="KW-0863">Zinc-finger</keyword>
<dbReference type="GO" id="GO:0000981">
    <property type="term" value="F:DNA-binding transcription factor activity, RNA polymerase II-specific"/>
    <property type="evidence" value="ECO:0007669"/>
    <property type="project" value="TreeGrafter"/>
</dbReference>
<dbReference type="EnsemblMetazoa" id="ACUA023028-RA">
    <property type="protein sequence ID" value="ACUA023028-PA"/>
    <property type="gene ID" value="ACUA023028"/>
</dbReference>
<dbReference type="InterPro" id="IPR013087">
    <property type="entry name" value="Znf_C2H2_type"/>
</dbReference>
<dbReference type="GO" id="GO:0008270">
    <property type="term" value="F:zinc ion binding"/>
    <property type="evidence" value="ECO:0007669"/>
    <property type="project" value="UniProtKB-KW"/>
</dbReference>
<keyword evidence="1" id="KW-0479">Metal-binding</keyword>
<keyword evidence="4" id="KW-0862">Zinc</keyword>
<protein>
    <recommendedName>
        <fullName evidence="7">C2H2-type domain-containing protein</fullName>
    </recommendedName>
</protein>
<evidence type="ECO:0000256" key="2">
    <source>
        <dbReference type="ARBA" id="ARBA00022737"/>
    </source>
</evidence>
<dbReference type="GO" id="GO:0005634">
    <property type="term" value="C:nucleus"/>
    <property type="evidence" value="ECO:0007669"/>
    <property type="project" value="TreeGrafter"/>
</dbReference>
<organism evidence="8 9">
    <name type="scientific">Anopheles culicifacies</name>
    <dbReference type="NCBI Taxonomy" id="139723"/>
    <lineage>
        <taxon>Eukaryota</taxon>
        <taxon>Metazoa</taxon>
        <taxon>Ecdysozoa</taxon>
        <taxon>Arthropoda</taxon>
        <taxon>Hexapoda</taxon>
        <taxon>Insecta</taxon>
        <taxon>Pterygota</taxon>
        <taxon>Neoptera</taxon>
        <taxon>Endopterygota</taxon>
        <taxon>Diptera</taxon>
        <taxon>Nematocera</taxon>
        <taxon>Culicoidea</taxon>
        <taxon>Culicidae</taxon>
        <taxon>Anophelinae</taxon>
        <taxon>Anopheles</taxon>
        <taxon>culicifacies species complex</taxon>
    </lineage>
</organism>
<evidence type="ECO:0000313" key="9">
    <source>
        <dbReference type="Proteomes" id="UP000075883"/>
    </source>
</evidence>
<feature type="region of interest" description="Disordered" evidence="6">
    <location>
        <begin position="1"/>
        <end position="80"/>
    </location>
</feature>
<dbReference type="PANTHER" id="PTHR24409">
    <property type="entry name" value="ZINC FINGER PROTEIN 142"/>
    <property type="match status" value="1"/>
</dbReference>
<keyword evidence="2" id="KW-0677">Repeat</keyword>
<dbReference type="SUPFAM" id="SSF57667">
    <property type="entry name" value="beta-beta-alpha zinc fingers"/>
    <property type="match status" value="1"/>
</dbReference>
<dbReference type="STRING" id="139723.A0A182MP91"/>
<proteinExistence type="predicted"/>
<dbReference type="Proteomes" id="UP000075883">
    <property type="component" value="Unassembled WGS sequence"/>
</dbReference>
<dbReference type="EMBL" id="AXCM01002360">
    <property type="status" value="NOT_ANNOTATED_CDS"/>
    <property type="molecule type" value="Genomic_DNA"/>
</dbReference>
<evidence type="ECO:0000259" key="7">
    <source>
        <dbReference type="PROSITE" id="PS50157"/>
    </source>
</evidence>
<evidence type="ECO:0000256" key="6">
    <source>
        <dbReference type="SAM" id="MobiDB-lite"/>
    </source>
</evidence>
<dbReference type="InterPro" id="IPR036236">
    <property type="entry name" value="Znf_C2H2_sf"/>
</dbReference>
<keyword evidence="9" id="KW-1185">Reference proteome</keyword>
<name>A0A182MP91_9DIPT</name>
<dbReference type="PANTHER" id="PTHR24409:SF295">
    <property type="entry name" value="AZ2-RELATED"/>
    <property type="match status" value="1"/>
</dbReference>
<dbReference type="VEuPathDB" id="VectorBase:ACUA023028"/>
<evidence type="ECO:0000256" key="1">
    <source>
        <dbReference type="ARBA" id="ARBA00022723"/>
    </source>
</evidence>
<sequence length="240" mass="27253">MPSMTASLNFKRETSEKEDENVAQPQHLDTQLFQIEIMLPHEDIADDDDTSQASVETSASDNNTDQSVEEPIEEIRTSGNERAICASSTDVVQFETPFELTTHVELDEKTYPHDNIQTCPQFDKEDQSHEKTAKSSNERNWQLCVTCGKLVKNLKYHMGTHASDIASYACPHCPMKMRNQTNLARHIQARSRHGIGETYQCETCLKTFKQPSGYKKHVSQAHNNERNFVCAVCGKPFKDK</sequence>
<feature type="compositionally biased region" description="Polar residues" evidence="6">
    <location>
        <begin position="51"/>
        <end position="66"/>
    </location>
</feature>
<dbReference type="SMART" id="SM00355">
    <property type="entry name" value="ZnF_C2H2"/>
    <property type="match status" value="3"/>
</dbReference>
<evidence type="ECO:0000256" key="3">
    <source>
        <dbReference type="ARBA" id="ARBA00022771"/>
    </source>
</evidence>
<evidence type="ECO:0000256" key="5">
    <source>
        <dbReference type="PROSITE-ProRule" id="PRU00042"/>
    </source>
</evidence>
<reference evidence="9" key="1">
    <citation type="submission" date="2013-09" db="EMBL/GenBank/DDBJ databases">
        <title>The Genome Sequence of Anopheles culicifacies species A.</title>
        <authorList>
            <consortium name="The Broad Institute Genomics Platform"/>
            <person name="Neafsey D.E."/>
            <person name="Besansky N."/>
            <person name="Howell P."/>
            <person name="Walton C."/>
            <person name="Young S.K."/>
            <person name="Zeng Q."/>
            <person name="Gargeya S."/>
            <person name="Fitzgerald M."/>
            <person name="Haas B."/>
            <person name="Abouelleil A."/>
            <person name="Allen A.W."/>
            <person name="Alvarado L."/>
            <person name="Arachchi H.M."/>
            <person name="Berlin A.M."/>
            <person name="Chapman S.B."/>
            <person name="Gainer-Dewar J."/>
            <person name="Goldberg J."/>
            <person name="Griggs A."/>
            <person name="Gujja S."/>
            <person name="Hansen M."/>
            <person name="Howarth C."/>
            <person name="Imamovic A."/>
            <person name="Ireland A."/>
            <person name="Larimer J."/>
            <person name="McCowan C."/>
            <person name="Murphy C."/>
            <person name="Pearson M."/>
            <person name="Poon T.W."/>
            <person name="Priest M."/>
            <person name="Roberts A."/>
            <person name="Saif S."/>
            <person name="Shea T."/>
            <person name="Sisk P."/>
            <person name="Sykes S."/>
            <person name="Wortman J."/>
            <person name="Nusbaum C."/>
            <person name="Birren B."/>
        </authorList>
    </citation>
    <scope>NUCLEOTIDE SEQUENCE [LARGE SCALE GENOMIC DNA]</scope>
    <source>
        <strain evidence="9">A-37</strain>
    </source>
</reference>
<dbReference type="PROSITE" id="PS00028">
    <property type="entry name" value="ZINC_FINGER_C2H2_1"/>
    <property type="match status" value="1"/>
</dbReference>
<dbReference type="Pfam" id="PF00096">
    <property type="entry name" value="zf-C2H2"/>
    <property type="match status" value="1"/>
</dbReference>
<dbReference type="GO" id="GO:0000977">
    <property type="term" value="F:RNA polymerase II transcription regulatory region sequence-specific DNA binding"/>
    <property type="evidence" value="ECO:0007669"/>
    <property type="project" value="TreeGrafter"/>
</dbReference>
<accession>A0A182MP91</accession>
<reference evidence="8" key="2">
    <citation type="submission" date="2020-05" db="UniProtKB">
        <authorList>
            <consortium name="EnsemblMetazoa"/>
        </authorList>
    </citation>
    <scope>IDENTIFICATION</scope>
    <source>
        <strain evidence="8">A-37</strain>
    </source>
</reference>
<dbReference type="PROSITE" id="PS50157">
    <property type="entry name" value="ZINC_FINGER_C2H2_2"/>
    <property type="match status" value="1"/>
</dbReference>
<feature type="domain" description="C2H2-type" evidence="7">
    <location>
        <begin position="199"/>
        <end position="227"/>
    </location>
</feature>